<gene>
    <name evidence="3" type="ORF">IAB26_11105</name>
</gene>
<feature type="compositionally biased region" description="Acidic residues" evidence="1">
    <location>
        <begin position="476"/>
        <end position="514"/>
    </location>
</feature>
<dbReference type="Pfam" id="PF14238">
    <property type="entry name" value="DUF4340"/>
    <property type="match status" value="1"/>
</dbReference>
<reference evidence="3" key="2">
    <citation type="journal article" date="2021" name="PeerJ">
        <title>Extensive microbial diversity within the chicken gut microbiome revealed by metagenomics and culture.</title>
        <authorList>
            <person name="Gilroy R."/>
            <person name="Ravi A."/>
            <person name="Getino M."/>
            <person name="Pursley I."/>
            <person name="Horton D.L."/>
            <person name="Alikhan N.F."/>
            <person name="Baker D."/>
            <person name="Gharbi K."/>
            <person name="Hall N."/>
            <person name="Watson M."/>
            <person name="Adriaenssens E.M."/>
            <person name="Foster-Nyarko E."/>
            <person name="Jarju S."/>
            <person name="Secka A."/>
            <person name="Antonio M."/>
            <person name="Oren A."/>
            <person name="Chaudhuri R.R."/>
            <person name="La Ragione R."/>
            <person name="Hildebrand F."/>
            <person name="Pallen M.J."/>
        </authorList>
    </citation>
    <scope>NUCLEOTIDE SEQUENCE</scope>
    <source>
        <strain evidence="3">ChiSjej3B21-11622</strain>
    </source>
</reference>
<feature type="region of interest" description="Disordered" evidence="1">
    <location>
        <begin position="640"/>
        <end position="710"/>
    </location>
</feature>
<dbReference type="AlphaFoldDB" id="A0A9D0ZWZ9"/>
<feature type="region of interest" description="Disordered" evidence="1">
    <location>
        <begin position="476"/>
        <end position="537"/>
    </location>
</feature>
<comment type="caution">
    <text evidence="3">The sequence shown here is derived from an EMBL/GenBank/DDBJ whole genome shotgun (WGS) entry which is preliminary data.</text>
</comment>
<name>A0A9D0ZWZ9_9FIRM</name>
<dbReference type="InterPro" id="IPR025641">
    <property type="entry name" value="DUF4340"/>
</dbReference>
<evidence type="ECO:0000313" key="4">
    <source>
        <dbReference type="Proteomes" id="UP000886886"/>
    </source>
</evidence>
<feature type="domain" description="DUF4340" evidence="2">
    <location>
        <begin position="78"/>
        <end position="265"/>
    </location>
</feature>
<evidence type="ECO:0000313" key="3">
    <source>
        <dbReference type="EMBL" id="HIQ97096.1"/>
    </source>
</evidence>
<feature type="compositionally biased region" description="Acidic residues" evidence="1">
    <location>
        <begin position="362"/>
        <end position="395"/>
    </location>
</feature>
<evidence type="ECO:0000256" key="1">
    <source>
        <dbReference type="SAM" id="MobiDB-lite"/>
    </source>
</evidence>
<evidence type="ECO:0000259" key="2">
    <source>
        <dbReference type="Pfam" id="PF14238"/>
    </source>
</evidence>
<feature type="compositionally biased region" description="Acidic residues" evidence="1">
    <location>
        <begin position="338"/>
        <end position="355"/>
    </location>
</feature>
<proteinExistence type="predicted"/>
<reference evidence="3" key="1">
    <citation type="submission" date="2020-10" db="EMBL/GenBank/DDBJ databases">
        <authorList>
            <person name="Gilroy R."/>
        </authorList>
    </citation>
    <scope>NUCLEOTIDE SEQUENCE</scope>
    <source>
        <strain evidence="3">ChiSjej3B21-11622</strain>
    </source>
</reference>
<feature type="compositionally biased region" description="Acidic residues" evidence="1">
    <location>
        <begin position="641"/>
        <end position="710"/>
    </location>
</feature>
<organism evidence="3 4">
    <name type="scientific">Candidatus Limivivens merdigallinarum</name>
    <dbReference type="NCBI Taxonomy" id="2840859"/>
    <lineage>
        <taxon>Bacteria</taxon>
        <taxon>Bacillati</taxon>
        <taxon>Bacillota</taxon>
        <taxon>Clostridia</taxon>
        <taxon>Lachnospirales</taxon>
        <taxon>Lachnospiraceae</taxon>
        <taxon>Lachnospiraceae incertae sedis</taxon>
        <taxon>Candidatus Limivivens</taxon>
    </lineage>
</organism>
<protein>
    <submittedName>
        <fullName evidence="3">DUF4340 domain-containing protein</fullName>
    </submittedName>
</protein>
<sequence length="710" mass="76930">MKKKKKSQFKALMGAVAVLVLLLAVNFVLGALQTAEENETETEETVEFPVSLSEDEITRVSITNETRTMTFEKEDDTWSYGEDADFPLDQDLLSAKLDTLASLTANRELEGVEDLSEYGLDDPAIEVTVDTDEESYTLGIGDSNSSTGDYYVKVDGEDTVYTLSSTMPTAMAMDIYDVIVADDFPILTTTDMTGIKVESDEVNAEFTKEETDGTSTWILTDSSGTENSVDSTQMDTLLSSTSALSYSSYVDYTDDHLADYGLDDPAAKITITTQETEAAEEEESEVSGEDTEEAESEVSEADTEEVTSEVSGEDTEETASEVSGEDTEKTASDVSGADTEEAAGEVSEADTEEAASEVSGADTEEATSEVSEADTEEAASDTTEGDTEAEEETETEPEKVTVVRTLLVGSQDEDGNYYVKLEGNPGVHTMSESTLSAFLEMDELDYMDLYVNDVPMTDLDSLEVTFDGKTKVLTVETEEVVETEEETEAESGSESDAQEEAASENAADEEELLADGEPSSETAENESETETETEVQTTTVYHYMVDAFEADETEFTTFYNNLIALRAQRRLAEEDAEVSGTPELTLTFTRLDGTTLTTEYYLGSDGLYTVISDQALPAKVSKLDVDAMISDYKELIGWQETETEAESDSESEAVSEAEGESDSESEVVSESETESETGSEAVSESEAENETESEAVSESEAESETESEAA</sequence>
<feature type="region of interest" description="Disordered" evidence="1">
    <location>
        <begin position="274"/>
        <end position="399"/>
    </location>
</feature>
<accession>A0A9D0ZWZ9</accession>
<dbReference type="EMBL" id="DVFT01000160">
    <property type="protein sequence ID" value="HIQ97096.1"/>
    <property type="molecule type" value="Genomic_DNA"/>
</dbReference>
<feature type="compositionally biased region" description="Acidic residues" evidence="1">
    <location>
        <begin position="277"/>
        <end position="325"/>
    </location>
</feature>
<dbReference type="Proteomes" id="UP000886886">
    <property type="component" value="Unassembled WGS sequence"/>
</dbReference>
<feature type="compositionally biased region" description="Acidic residues" evidence="1">
    <location>
        <begin position="523"/>
        <end position="533"/>
    </location>
</feature>